<name>A0A7S3D6G3_9EUKA</name>
<reference evidence="2" key="1">
    <citation type="submission" date="2021-01" db="EMBL/GenBank/DDBJ databases">
        <authorList>
            <person name="Corre E."/>
            <person name="Pelletier E."/>
            <person name="Niang G."/>
            <person name="Scheremetjew M."/>
            <person name="Finn R."/>
            <person name="Kale V."/>
            <person name="Holt S."/>
            <person name="Cochrane G."/>
            <person name="Meng A."/>
            <person name="Brown T."/>
            <person name="Cohen L."/>
        </authorList>
    </citation>
    <scope>NUCLEOTIDE SEQUENCE</scope>
    <source>
        <strain evidence="2">NIES-2562</strain>
    </source>
</reference>
<gene>
    <name evidence="1" type="ORF">PBIL07802_LOCUS10377</name>
    <name evidence="2" type="ORF">PBIL07802_LOCUS10380</name>
</gene>
<accession>A0A7S3D6G3</accession>
<dbReference type="EMBL" id="HBIB01016008">
    <property type="protein sequence ID" value="CAE0248181.1"/>
    <property type="molecule type" value="Transcribed_RNA"/>
</dbReference>
<organism evidence="2">
    <name type="scientific">Palpitomonas bilix</name>
    <dbReference type="NCBI Taxonomy" id="652834"/>
    <lineage>
        <taxon>Eukaryota</taxon>
        <taxon>Eukaryota incertae sedis</taxon>
    </lineage>
</organism>
<proteinExistence type="predicted"/>
<evidence type="ECO:0000313" key="2">
    <source>
        <dbReference type="EMBL" id="CAE0248184.1"/>
    </source>
</evidence>
<sequence length="336" mass="37531">MDNFQVKGPPHIVYGSNTEQDLKQKNLQTWTFPVSGDSAFACNSLIAKVPEERYGKYALFVELTVEMSFKKLRERNGHDGDDAEMALGWGVLSVQQFTSQESVLSIPLKTGSPGFAEAVKGDRDVDQEKPRGLLKNMFSKKPKKSTEAFLRISAKSITSVDRDASGYLPCGFLCPRGLAQPIAHFRAILAKTINSNLKIDTVLNGAESARGKRRDHTVHAEDVHQVVPHCDIVLSTFLSLIDEEEGRRSLALINEKLSQRRAMTEDTFVATLLKFFSIRKAKQSGDEGRARWRGGKIVRKSLTEELAFAGVEDLCKSPPSMRPFNVRETSFYVFRS</sequence>
<protein>
    <submittedName>
        <fullName evidence="2">Uncharacterized protein</fullName>
    </submittedName>
</protein>
<dbReference type="AlphaFoldDB" id="A0A7S3D6G3"/>
<evidence type="ECO:0000313" key="1">
    <source>
        <dbReference type="EMBL" id="CAE0248181.1"/>
    </source>
</evidence>
<dbReference type="EMBL" id="HBIB01016011">
    <property type="protein sequence ID" value="CAE0248184.1"/>
    <property type="molecule type" value="Transcribed_RNA"/>
</dbReference>